<organism evidence="2 3">
    <name type="scientific">Araneus ventricosus</name>
    <name type="common">Orbweaver spider</name>
    <name type="synonym">Epeira ventricosa</name>
    <dbReference type="NCBI Taxonomy" id="182803"/>
    <lineage>
        <taxon>Eukaryota</taxon>
        <taxon>Metazoa</taxon>
        <taxon>Ecdysozoa</taxon>
        <taxon>Arthropoda</taxon>
        <taxon>Chelicerata</taxon>
        <taxon>Arachnida</taxon>
        <taxon>Araneae</taxon>
        <taxon>Araneomorphae</taxon>
        <taxon>Entelegynae</taxon>
        <taxon>Araneoidea</taxon>
        <taxon>Araneidae</taxon>
        <taxon>Araneus</taxon>
    </lineage>
</organism>
<protein>
    <submittedName>
        <fullName evidence="2">Uncharacterized protein</fullName>
    </submittedName>
</protein>
<dbReference type="AlphaFoldDB" id="A0A4Y2B8M7"/>
<evidence type="ECO:0000313" key="2">
    <source>
        <dbReference type="EMBL" id="GBL88751.1"/>
    </source>
</evidence>
<evidence type="ECO:0000256" key="1">
    <source>
        <dbReference type="SAM" id="MobiDB-lite"/>
    </source>
</evidence>
<comment type="caution">
    <text evidence="2">The sequence shown here is derived from an EMBL/GenBank/DDBJ whole genome shotgun (WGS) entry which is preliminary data.</text>
</comment>
<dbReference type="EMBL" id="BGPR01000062">
    <property type="protein sequence ID" value="GBL88751.1"/>
    <property type="molecule type" value="Genomic_DNA"/>
</dbReference>
<proteinExistence type="predicted"/>
<dbReference type="Proteomes" id="UP000499080">
    <property type="component" value="Unassembled WGS sequence"/>
</dbReference>
<accession>A0A4Y2B8M7</accession>
<reference evidence="2 3" key="1">
    <citation type="journal article" date="2019" name="Sci. Rep.">
        <title>Orb-weaving spider Araneus ventricosus genome elucidates the spidroin gene catalogue.</title>
        <authorList>
            <person name="Kono N."/>
            <person name="Nakamura H."/>
            <person name="Ohtoshi R."/>
            <person name="Moran D.A.P."/>
            <person name="Shinohara A."/>
            <person name="Yoshida Y."/>
            <person name="Fujiwara M."/>
            <person name="Mori M."/>
            <person name="Tomita M."/>
            <person name="Arakawa K."/>
        </authorList>
    </citation>
    <scope>NUCLEOTIDE SEQUENCE [LARGE SCALE GENOMIC DNA]</scope>
</reference>
<feature type="region of interest" description="Disordered" evidence="1">
    <location>
        <begin position="57"/>
        <end position="86"/>
    </location>
</feature>
<evidence type="ECO:0000313" key="3">
    <source>
        <dbReference type="Proteomes" id="UP000499080"/>
    </source>
</evidence>
<name>A0A4Y2B8M7_ARAVE</name>
<keyword evidence="3" id="KW-1185">Reference proteome</keyword>
<gene>
    <name evidence="2" type="ORF">AVEN_158887_1</name>
</gene>
<sequence>MTMHAYTRQLKYLNHNKRMTLSSYYGLYIAPTSIRCSTPAATDVSFEDIGLLSNPAETQNHLERRMRQNPPSSPKQFSGKSLHNRSLMPRSRDSRLFHSAQIAWWHFIAISYFSPYI</sequence>